<dbReference type="PROSITE" id="PS50111">
    <property type="entry name" value="CHEMOTAXIS_TRANSDUC_2"/>
    <property type="match status" value="1"/>
</dbReference>
<sequence length="492" mass="54869">MENLSLNYDTKKVDTFNLKLSWAIIVLLVMQSFLNYGIEYAIKAASVGLFFGILSTIVKFLKINTKIKNFYIGSSATYVGFVMSYITQGQPKIFLIHYIALMMIGLYFRKALILVYVVFFNIAISIYFFISPMSLVASGRINEFISYVFLFDISAFILYYVSKWGNEYVQVAMKSQKEAKKLVEKLEETMNIIKKSTENLNGNIKSSSSDVSIIKDMSNSITLSVNEIARGVSDEASSIQDISKLVLDVGGIVKDTQNISMNVAKVTNEADKLTVSSIERFNKVSYQMEIINNTVTSSARNVNELGNSINNINSILSSIVDISEQTNLLALNAAIEAARAGEAGKGFSVVAEEVRKLAELSKENVENASKIINDIKVSTNIVLDEVNKGNEAANVGKGLMDIMVNSFNSMTNSFKNVINMINLEDRNIENLASKFKEIQYKIENIASISEEHSASIEEIQATIDEQNTRVNNSYNLVRNMEIESKELEKIVI</sequence>
<dbReference type="AlphaFoldDB" id="A0A644WGK6"/>
<dbReference type="PANTHER" id="PTHR32089">
    <property type="entry name" value="METHYL-ACCEPTING CHEMOTAXIS PROTEIN MCPB"/>
    <property type="match status" value="1"/>
</dbReference>
<evidence type="ECO:0000256" key="3">
    <source>
        <dbReference type="SAM" id="Phobius"/>
    </source>
</evidence>
<feature type="transmembrane region" description="Helical" evidence="3">
    <location>
        <begin position="70"/>
        <end position="87"/>
    </location>
</feature>
<keyword evidence="1" id="KW-0807">Transducer</keyword>
<dbReference type="Pfam" id="PF00015">
    <property type="entry name" value="MCPsignal"/>
    <property type="match status" value="1"/>
</dbReference>
<dbReference type="SMART" id="SM00283">
    <property type="entry name" value="MA"/>
    <property type="match status" value="1"/>
</dbReference>
<proteinExistence type="predicted"/>
<dbReference type="InterPro" id="IPR004089">
    <property type="entry name" value="MCPsignal_dom"/>
</dbReference>
<dbReference type="Gene3D" id="1.10.287.950">
    <property type="entry name" value="Methyl-accepting chemotaxis protein"/>
    <property type="match status" value="1"/>
</dbReference>
<evidence type="ECO:0000313" key="5">
    <source>
        <dbReference type="EMBL" id="MPM03006.1"/>
    </source>
</evidence>
<dbReference type="EMBL" id="VSSQ01000915">
    <property type="protein sequence ID" value="MPM03006.1"/>
    <property type="molecule type" value="Genomic_DNA"/>
</dbReference>
<feature type="transmembrane region" description="Helical" evidence="3">
    <location>
        <begin position="144"/>
        <end position="161"/>
    </location>
</feature>
<reference evidence="5" key="1">
    <citation type="submission" date="2019-08" db="EMBL/GenBank/DDBJ databases">
        <authorList>
            <person name="Kucharzyk K."/>
            <person name="Murdoch R.W."/>
            <person name="Higgins S."/>
            <person name="Loffler F."/>
        </authorList>
    </citation>
    <scope>NUCLEOTIDE SEQUENCE</scope>
</reference>
<protein>
    <recommendedName>
        <fullName evidence="4">Methyl-accepting transducer domain-containing protein</fullName>
    </recommendedName>
</protein>
<evidence type="ECO:0000259" key="4">
    <source>
        <dbReference type="PROSITE" id="PS50111"/>
    </source>
</evidence>
<organism evidence="5">
    <name type="scientific">bioreactor metagenome</name>
    <dbReference type="NCBI Taxonomy" id="1076179"/>
    <lineage>
        <taxon>unclassified sequences</taxon>
        <taxon>metagenomes</taxon>
        <taxon>ecological metagenomes</taxon>
    </lineage>
</organism>
<dbReference type="GO" id="GO:0016020">
    <property type="term" value="C:membrane"/>
    <property type="evidence" value="ECO:0007669"/>
    <property type="project" value="InterPro"/>
</dbReference>
<keyword evidence="3" id="KW-0472">Membrane</keyword>
<accession>A0A644WGK6</accession>
<dbReference type="PANTHER" id="PTHR32089:SF112">
    <property type="entry name" value="LYSOZYME-LIKE PROTEIN-RELATED"/>
    <property type="match status" value="1"/>
</dbReference>
<feature type="transmembrane region" description="Helical" evidence="3">
    <location>
        <begin position="40"/>
        <end position="58"/>
    </location>
</feature>
<gene>
    <name evidence="5" type="ORF">SDC9_49265</name>
</gene>
<feature type="domain" description="Methyl-accepting transducer" evidence="4">
    <location>
        <begin position="210"/>
        <end position="460"/>
    </location>
</feature>
<evidence type="ECO:0000256" key="2">
    <source>
        <dbReference type="SAM" id="Coils"/>
    </source>
</evidence>
<keyword evidence="3" id="KW-1133">Transmembrane helix</keyword>
<keyword evidence="2" id="KW-0175">Coiled coil</keyword>
<feature type="transmembrane region" description="Helical" evidence="3">
    <location>
        <begin position="16"/>
        <end position="34"/>
    </location>
</feature>
<comment type="caution">
    <text evidence="5">The sequence shown here is derived from an EMBL/GenBank/DDBJ whole genome shotgun (WGS) entry which is preliminary data.</text>
</comment>
<evidence type="ECO:0000256" key="1">
    <source>
        <dbReference type="ARBA" id="ARBA00023224"/>
    </source>
</evidence>
<dbReference type="GO" id="GO:0007165">
    <property type="term" value="P:signal transduction"/>
    <property type="evidence" value="ECO:0007669"/>
    <property type="project" value="UniProtKB-KW"/>
</dbReference>
<feature type="coiled-coil region" evidence="2">
    <location>
        <begin position="169"/>
        <end position="203"/>
    </location>
</feature>
<keyword evidence="3" id="KW-0812">Transmembrane</keyword>
<name>A0A644WGK6_9ZZZZ</name>
<feature type="transmembrane region" description="Helical" evidence="3">
    <location>
        <begin position="113"/>
        <end position="132"/>
    </location>
</feature>
<dbReference type="SUPFAM" id="SSF58104">
    <property type="entry name" value="Methyl-accepting chemotaxis protein (MCP) signaling domain"/>
    <property type="match status" value="1"/>
</dbReference>